<dbReference type="AlphaFoldDB" id="A0A1W0BPC6"/>
<evidence type="ECO:0000313" key="5">
    <source>
        <dbReference type="EMBL" id="ONM47675.1"/>
    </source>
</evidence>
<dbReference type="InterPro" id="IPR009057">
    <property type="entry name" value="Homeodomain-like_sf"/>
</dbReference>
<comment type="caution">
    <text evidence="5">The sequence shown here is derived from an EMBL/GenBank/DDBJ whole genome shotgun (WGS) entry which is preliminary data.</text>
</comment>
<evidence type="ECO:0000256" key="3">
    <source>
        <dbReference type="ARBA" id="ARBA00023163"/>
    </source>
</evidence>
<gene>
    <name evidence="5" type="ORF">B0T46_16925</name>
</gene>
<protein>
    <submittedName>
        <fullName evidence="5">Transcriptional regulator</fullName>
    </submittedName>
</protein>
<name>A0A1W0BPC6_9NOCA</name>
<dbReference type="GO" id="GO:0005829">
    <property type="term" value="C:cytosol"/>
    <property type="evidence" value="ECO:0007669"/>
    <property type="project" value="TreeGrafter"/>
</dbReference>
<dbReference type="Pfam" id="PF12625">
    <property type="entry name" value="Arabinose_bd"/>
    <property type="match status" value="1"/>
</dbReference>
<evidence type="ECO:0000313" key="6">
    <source>
        <dbReference type="Proteomes" id="UP000188836"/>
    </source>
</evidence>
<dbReference type="GO" id="GO:0003700">
    <property type="term" value="F:DNA-binding transcription factor activity"/>
    <property type="evidence" value="ECO:0007669"/>
    <property type="project" value="InterPro"/>
</dbReference>
<dbReference type="PANTHER" id="PTHR47894:SF1">
    <property type="entry name" value="HTH-TYPE TRANSCRIPTIONAL REGULATOR VQSM"/>
    <property type="match status" value="1"/>
</dbReference>
<dbReference type="PROSITE" id="PS01124">
    <property type="entry name" value="HTH_ARAC_FAMILY_2"/>
    <property type="match status" value="1"/>
</dbReference>
<dbReference type="Gene3D" id="1.10.10.60">
    <property type="entry name" value="Homeodomain-like"/>
    <property type="match status" value="1"/>
</dbReference>
<organism evidence="5 6">
    <name type="scientific">Nocardia donostiensis</name>
    <dbReference type="NCBI Taxonomy" id="1538463"/>
    <lineage>
        <taxon>Bacteria</taxon>
        <taxon>Bacillati</taxon>
        <taxon>Actinomycetota</taxon>
        <taxon>Actinomycetes</taxon>
        <taxon>Mycobacteriales</taxon>
        <taxon>Nocardiaceae</taxon>
        <taxon>Nocardia</taxon>
    </lineage>
</organism>
<evidence type="ECO:0000256" key="2">
    <source>
        <dbReference type="ARBA" id="ARBA00023125"/>
    </source>
</evidence>
<keyword evidence="6" id="KW-1185">Reference proteome</keyword>
<keyword evidence="1" id="KW-0805">Transcription regulation</keyword>
<sequence length="346" mass="37653">MDGRSSAAIDGTTSTHLVRLLRDVLSESAIAPEQLARVHGTDDIALASELNRIPLPSLVRLWELLTTARPGPGAGLAVAAAAPIGALTTWDYLVVTGSTLADSLQHARPYHRLVTAAAEGFDLDHDGELTIGYRTTAGDQAVAATINEYVLAYYLRRAREATGRHILPARVTFSTPAPRSHDALTTGFGTDHIEFDAPADSITFTSADAEAPLLRADPALGALLRNHAELVLATARPIRGPLDAFRIAMNAAVDDSEPTLPAVARRLNTSPRSLQRRLAEHGTTWRNELDAARYERAEKLLRQGDLTVDAIARRLGFTDDRALRKAFRRWRGTSPSDLRAVRQRSW</sequence>
<dbReference type="PANTHER" id="PTHR47894">
    <property type="entry name" value="HTH-TYPE TRANSCRIPTIONAL REGULATOR GADX"/>
    <property type="match status" value="1"/>
</dbReference>
<feature type="domain" description="HTH araC/xylS-type" evidence="4">
    <location>
        <begin position="243"/>
        <end position="341"/>
    </location>
</feature>
<keyword evidence="3" id="KW-0804">Transcription</keyword>
<accession>A0A1W0BPC6</accession>
<dbReference type="InterPro" id="IPR018060">
    <property type="entry name" value="HTH_AraC"/>
</dbReference>
<dbReference type="InterPro" id="IPR032687">
    <property type="entry name" value="AraC-type_N"/>
</dbReference>
<evidence type="ECO:0000259" key="4">
    <source>
        <dbReference type="PROSITE" id="PS01124"/>
    </source>
</evidence>
<evidence type="ECO:0000256" key="1">
    <source>
        <dbReference type="ARBA" id="ARBA00023015"/>
    </source>
</evidence>
<dbReference type="GO" id="GO:0000976">
    <property type="term" value="F:transcription cis-regulatory region binding"/>
    <property type="evidence" value="ECO:0007669"/>
    <property type="project" value="TreeGrafter"/>
</dbReference>
<dbReference type="STRING" id="1538463.B0T36_10375"/>
<dbReference type="Proteomes" id="UP000188836">
    <property type="component" value="Unassembled WGS sequence"/>
</dbReference>
<dbReference type="SUPFAM" id="SSF46689">
    <property type="entry name" value="Homeodomain-like"/>
    <property type="match status" value="1"/>
</dbReference>
<dbReference type="Pfam" id="PF12833">
    <property type="entry name" value="HTH_18"/>
    <property type="match status" value="1"/>
</dbReference>
<proteinExistence type="predicted"/>
<dbReference type="EMBL" id="MUMY01000014">
    <property type="protein sequence ID" value="ONM47675.1"/>
    <property type="molecule type" value="Genomic_DNA"/>
</dbReference>
<dbReference type="SMART" id="SM00342">
    <property type="entry name" value="HTH_ARAC"/>
    <property type="match status" value="1"/>
</dbReference>
<keyword evidence="2" id="KW-0238">DNA-binding</keyword>
<reference evidence="5 6" key="1">
    <citation type="journal article" date="2016" name="Antonie Van Leeuwenhoek">
        <title>Nocardia donostiensis sp. nov., isolated from human respiratory specimens.</title>
        <authorList>
            <person name="Ercibengoa M."/>
            <person name="Bell M."/>
            <person name="Marimon J.M."/>
            <person name="Humrighouse B."/>
            <person name="Klenk H.P."/>
            <person name="Potter G."/>
            <person name="Perez-Trallero E."/>
        </authorList>
    </citation>
    <scope>NUCLEOTIDE SEQUENCE [LARGE SCALE GENOMIC DNA]</scope>
    <source>
        <strain evidence="5 6">X1655</strain>
    </source>
</reference>